<gene>
    <name evidence="2" type="ORF">METZ01_LOCUS81225</name>
</gene>
<protein>
    <submittedName>
        <fullName evidence="2">Uncharacterized protein</fullName>
    </submittedName>
</protein>
<dbReference type="EMBL" id="UINC01006576">
    <property type="protein sequence ID" value="SVA28371.1"/>
    <property type="molecule type" value="Genomic_DNA"/>
</dbReference>
<name>A0A381UKW7_9ZZZZ</name>
<feature type="region of interest" description="Disordered" evidence="1">
    <location>
        <begin position="1"/>
        <end position="21"/>
    </location>
</feature>
<dbReference type="AlphaFoldDB" id="A0A381UKW7"/>
<accession>A0A381UKW7</accession>
<reference evidence="2" key="1">
    <citation type="submission" date="2018-05" db="EMBL/GenBank/DDBJ databases">
        <authorList>
            <person name="Lanie J.A."/>
            <person name="Ng W.-L."/>
            <person name="Kazmierczak K.M."/>
            <person name="Andrzejewski T.M."/>
            <person name="Davidsen T.M."/>
            <person name="Wayne K.J."/>
            <person name="Tettelin H."/>
            <person name="Glass J.I."/>
            <person name="Rusch D."/>
            <person name="Podicherti R."/>
            <person name="Tsui H.-C.T."/>
            <person name="Winkler M.E."/>
        </authorList>
    </citation>
    <scope>NUCLEOTIDE SEQUENCE</scope>
</reference>
<sequence>VRKNLRRKCTSDGRGPRSLVMVSGVPSPSPFLLV</sequence>
<feature type="non-terminal residue" evidence="2">
    <location>
        <position position="1"/>
    </location>
</feature>
<feature type="non-terminal residue" evidence="2">
    <location>
        <position position="34"/>
    </location>
</feature>
<evidence type="ECO:0000313" key="2">
    <source>
        <dbReference type="EMBL" id="SVA28371.1"/>
    </source>
</evidence>
<organism evidence="2">
    <name type="scientific">marine metagenome</name>
    <dbReference type="NCBI Taxonomy" id="408172"/>
    <lineage>
        <taxon>unclassified sequences</taxon>
        <taxon>metagenomes</taxon>
        <taxon>ecological metagenomes</taxon>
    </lineage>
</organism>
<evidence type="ECO:0000256" key="1">
    <source>
        <dbReference type="SAM" id="MobiDB-lite"/>
    </source>
</evidence>
<proteinExistence type="predicted"/>